<dbReference type="PANTHER" id="PTHR30055:SF223">
    <property type="entry name" value="HTH-TYPE TRANSCRIPTIONAL REGULATOR UIDR"/>
    <property type="match status" value="1"/>
</dbReference>
<evidence type="ECO:0000313" key="6">
    <source>
        <dbReference type="EMBL" id="WOO33154.1"/>
    </source>
</evidence>
<dbReference type="Gene3D" id="1.10.357.10">
    <property type="entry name" value="Tetracycline Repressor, domain 2"/>
    <property type="match status" value="1"/>
</dbReference>
<keyword evidence="7" id="KW-1185">Reference proteome</keyword>
<evidence type="ECO:0000256" key="1">
    <source>
        <dbReference type="ARBA" id="ARBA00023015"/>
    </source>
</evidence>
<dbReference type="Pfam" id="PF16859">
    <property type="entry name" value="TetR_C_11"/>
    <property type="match status" value="1"/>
</dbReference>
<dbReference type="InterPro" id="IPR011075">
    <property type="entry name" value="TetR_C"/>
</dbReference>
<organism evidence="6 7">
    <name type="scientific">Diaphorobacter limosus</name>
    <dbReference type="NCBI Taxonomy" id="3036128"/>
    <lineage>
        <taxon>Bacteria</taxon>
        <taxon>Pseudomonadati</taxon>
        <taxon>Pseudomonadota</taxon>
        <taxon>Betaproteobacteria</taxon>
        <taxon>Burkholderiales</taxon>
        <taxon>Comamonadaceae</taxon>
        <taxon>Diaphorobacter</taxon>
    </lineage>
</organism>
<dbReference type="SUPFAM" id="SSF48498">
    <property type="entry name" value="Tetracyclin repressor-like, C-terminal domain"/>
    <property type="match status" value="1"/>
</dbReference>
<dbReference type="InterPro" id="IPR036271">
    <property type="entry name" value="Tet_transcr_reg_TetR-rel_C_sf"/>
</dbReference>
<protein>
    <submittedName>
        <fullName evidence="6">TetR/AcrR family transcriptional regulator</fullName>
    </submittedName>
</protein>
<feature type="domain" description="HTH tetR-type" evidence="5">
    <location>
        <begin position="21"/>
        <end position="81"/>
    </location>
</feature>
<feature type="DNA-binding region" description="H-T-H motif" evidence="4">
    <location>
        <begin position="44"/>
        <end position="63"/>
    </location>
</feature>
<dbReference type="Proteomes" id="UP001303211">
    <property type="component" value="Chromosome"/>
</dbReference>
<dbReference type="PANTHER" id="PTHR30055">
    <property type="entry name" value="HTH-TYPE TRANSCRIPTIONAL REGULATOR RUTR"/>
    <property type="match status" value="1"/>
</dbReference>
<sequence>MSAALPCIPTSAIPKRGRRKDARPGELLDAALDLFVDKGYAATRVEEVAARAGVSKGTLFLYFPSKQELFKAVVRQNIAGRFAEWDLELESYVGTSQDLVRYCFETWWERIGSTKASGLGKLMLSEANNFPEIAEFYRHEVVEPGHQLIRRVLQRGMDRGELRALDLEHAVYLVLAPLMFLMFSQSTPALCIPNAERFSPQEYIRLQADNVLQGLCVRSA</sequence>
<accession>A0ABZ0J898</accession>
<dbReference type="InterPro" id="IPR009057">
    <property type="entry name" value="Homeodomain-like_sf"/>
</dbReference>
<gene>
    <name evidence="6" type="ORF">P4826_03410</name>
</gene>
<dbReference type="Pfam" id="PF00440">
    <property type="entry name" value="TetR_N"/>
    <property type="match status" value="1"/>
</dbReference>
<keyword evidence="3" id="KW-0804">Transcription</keyword>
<dbReference type="SUPFAM" id="SSF46689">
    <property type="entry name" value="Homeodomain-like"/>
    <property type="match status" value="1"/>
</dbReference>
<reference evidence="6 7" key="1">
    <citation type="submission" date="2023-03" db="EMBL/GenBank/DDBJ databases">
        <title>Diaphorobacter basophil sp. nov., isolated from a sewage-treatment plant.</title>
        <authorList>
            <person name="Yang K."/>
        </authorList>
    </citation>
    <scope>NUCLEOTIDE SEQUENCE [LARGE SCALE GENOMIC DNA]</scope>
    <source>
        <strain evidence="6 7">Y-1</strain>
    </source>
</reference>
<keyword evidence="1" id="KW-0805">Transcription regulation</keyword>
<proteinExistence type="predicted"/>
<dbReference type="InterPro" id="IPR050109">
    <property type="entry name" value="HTH-type_TetR-like_transc_reg"/>
</dbReference>
<evidence type="ECO:0000313" key="7">
    <source>
        <dbReference type="Proteomes" id="UP001303211"/>
    </source>
</evidence>
<dbReference type="PROSITE" id="PS50977">
    <property type="entry name" value="HTH_TETR_2"/>
    <property type="match status" value="1"/>
</dbReference>
<dbReference type="RefSeq" id="WP_317702556.1">
    <property type="nucleotide sequence ID" value="NZ_CP136921.1"/>
</dbReference>
<dbReference type="EMBL" id="CP136921">
    <property type="protein sequence ID" value="WOO33154.1"/>
    <property type="molecule type" value="Genomic_DNA"/>
</dbReference>
<dbReference type="PRINTS" id="PR00455">
    <property type="entry name" value="HTHTETR"/>
</dbReference>
<name>A0ABZ0J898_9BURK</name>
<keyword evidence="2 4" id="KW-0238">DNA-binding</keyword>
<evidence type="ECO:0000256" key="4">
    <source>
        <dbReference type="PROSITE-ProRule" id="PRU00335"/>
    </source>
</evidence>
<evidence type="ECO:0000256" key="2">
    <source>
        <dbReference type="ARBA" id="ARBA00023125"/>
    </source>
</evidence>
<dbReference type="Gene3D" id="1.10.10.60">
    <property type="entry name" value="Homeodomain-like"/>
    <property type="match status" value="1"/>
</dbReference>
<evidence type="ECO:0000256" key="3">
    <source>
        <dbReference type="ARBA" id="ARBA00023163"/>
    </source>
</evidence>
<evidence type="ECO:0000259" key="5">
    <source>
        <dbReference type="PROSITE" id="PS50977"/>
    </source>
</evidence>
<dbReference type="InterPro" id="IPR001647">
    <property type="entry name" value="HTH_TetR"/>
</dbReference>